<gene>
    <name evidence="6" type="ORF">VFDL14_06990</name>
</gene>
<dbReference type="Pfam" id="PF03466">
    <property type="entry name" value="LysR_substrate"/>
    <property type="match status" value="1"/>
</dbReference>
<proteinExistence type="inferred from homology"/>
<feature type="domain" description="HTH lysR-type" evidence="5">
    <location>
        <begin position="6"/>
        <end position="63"/>
    </location>
</feature>
<dbReference type="PRINTS" id="PR00039">
    <property type="entry name" value="HTHLYSR"/>
</dbReference>
<dbReference type="Pfam" id="PF00126">
    <property type="entry name" value="HTH_1"/>
    <property type="match status" value="1"/>
</dbReference>
<protein>
    <submittedName>
        <fullName evidence="6">LysR family transcriptional regulator</fullName>
    </submittedName>
</protein>
<sequence>MSNDIPNFNLLAVFSAVMEQGSLSKAATQLGTNQSTISTSLSRLKKDVGQELFVRKGRGVVPTSYSQMLYKQIKEPIEQLNGVFSSMADFDPQRSHRKFSLSSPEHLQWMLLNHFGSLPNPNLQLAVHDQDDDDDSIYEDLLSSKYDAMIDILVPEHPSIESVQLLESDVVVICREGHPRIQGKITQEQFLQEKHAVLERRRRKARSLEHYTSLDLSQREIVFRGRSLFSSMLLVSQSDYITALPISLALQFQEQLKLQLLKPPFEYQPIAHYLIWLKRQTADPAHSWFRDQVLGSSHKLSDITNDKPLVF</sequence>
<evidence type="ECO:0000259" key="5">
    <source>
        <dbReference type="PROSITE" id="PS50931"/>
    </source>
</evidence>
<dbReference type="OrthoDB" id="6621790at2"/>
<dbReference type="STRING" id="212667.VFDL14_06990"/>
<dbReference type="SUPFAM" id="SSF46785">
    <property type="entry name" value="Winged helix' DNA-binding domain"/>
    <property type="match status" value="1"/>
</dbReference>
<dbReference type="EMBL" id="JFFR01000002">
    <property type="protein sequence ID" value="KDN30466.1"/>
    <property type="molecule type" value="Genomic_DNA"/>
</dbReference>
<dbReference type="PANTHER" id="PTHR30118">
    <property type="entry name" value="HTH-TYPE TRANSCRIPTIONAL REGULATOR LEUO-RELATED"/>
    <property type="match status" value="1"/>
</dbReference>
<comment type="caution">
    <text evidence="6">The sequence shown here is derived from an EMBL/GenBank/DDBJ whole genome shotgun (WGS) entry which is preliminary data.</text>
</comment>
<dbReference type="PROSITE" id="PS50931">
    <property type="entry name" value="HTH_LYSR"/>
    <property type="match status" value="1"/>
</dbReference>
<organism evidence="6 7">
    <name type="scientific">Vibrio fortis</name>
    <dbReference type="NCBI Taxonomy" id="212667"/>
    <lineage>
        <taxon>Bacteria</taxon>
        <taxon>Pseudomonadati</taxon>
        <taxon>Pseudomonadota</taxon>
        <taxon>Gammaproteobacteria</taxon>
        <taxon>Vibrionales</taxon>
        <taxon>Vibrionaceae</taxon>
        <taxon>Vibrio</taxon>
    </lineage>
</organism>
<dbReference type="Gene3D" id="1.10.10.10">
    <property type="entry name" value="Winged helix-like DNA-binding domain superfamily/Winged helix DNA-binding domain"/>
    <property type="match status" value="1"/>
</dbReference>
<dbReference type="InterPro" id="IPR036390">
    <property type="entry name" value="WH_DNA-bd_sf"/>
</dbReference>
<keyword evidence="3" id="KW-0238">DNA-binding</keyword>
<reference evidence="6 7" key="1">
    <citation type="submission" date="2014-02" db="EMBL/GenBank/DDBJ databases">
        <title>Vibrio fortis Dalian14 Genome Sequencing.</title>
        <authorList>
            <person name="Wang Y."/>
            <person name="Song L."/>
            <person name="Liu G."/>
            <person name="Ding J."/>
        </authorList>
    </citation>
    <scope>NUCLEOTIDE SEQUENCE [LARGE SCALE GENOMIC DNA]</scope>
    <source>
        <strain evidence="6 7">Dalian14</strain>
    </source>
</reference>
<keyword evidence="7" id="KW-1185">Reference proteome</keyword>
<accession>A0A066USN6</accession>
<dbReference type="InterPro" id="IPR050389">
    <property type="entry name" value="LysR-type_TF"/>
</dbReference>
<dbReference type="GO" id="GO:0003700">
    <property type="term" value="F:DNA-binding transcription factor activity"/>
    <property type="evidence" value="ECO:0007669"/>
    <property type="project" value="InterPro"/>
</dbReference>
<dbReference type="InterPro" id="IPR005119">
    <property type="entry name" value="LysR_subst-bd"/>
</dbReference>
<dbReference type="InterPro" id="IPR036388">
    <property type="entry name" value="WH-like_DNA-bd_sf"/>
</dbReference>
<dbReference type="SUPFAM" id="SSF53850">
    <property type="entry name" value="Periplasmic binding protein-like II"/>
    <property type="match status" value="1"/>
</dbReference>
<evidence type="ECO:0000256" key="1">
    <source>
        <dbReference type="ARBA" id="ARBA00009437"/>
    </source>
</evidence>
<evidence type="ECO:0000256" key="4">
    <source>
        <dbReference type="ARBA" id="ARBA00023163"/>
    </source>
</evidence>
<dbReference type="InterPro" id="IPR000847">
    <property type="entry name" value="LysR_HTH_N"/>
</dbReference>
<dbReference type="GO" id="GO:0003677">
    <property type="term" value="F:DNA binding"/>
    <property type="evidence" value="ECO:0007669"/>
    <property type="project" value="UniProtKB-KW"/>
</dbReference>
<evidence type="ECO:0000256" key="2">
    <source>
        <dbReference type="ARBA" id="ARBA00023015"/>
    </source>
</evidence>
<comment type="similarity">
    <text evidence="1">Belongs to the LysR transcriptional regulatory family.</text>
</comment>
<dbReference type="Gene3D" id="3.40.190.10">
    <property type="entry name" value="Periplasmic binding protein-like II"/>
    <property type="match status" value="2"/>
</dbReference>
<dbReference type="PANTHER" id="PTHR30118:SF6">
    <property type="entry name" value="HTH-TYPE TRANSCRIPTIONAL REGULATOR LEUO"/>
    <property type="match status" value="1"/>
</dbReference>
<keyword evidence="2" id="KW-0805">Transcription regulation</keyword>
<name>A0A066USN6_9VIBR</name>
<evidence type="ECO:0000313" key="6">
    <source>
        <dbReference type="EMBL" id="KDN30466.1"/>
    </source>
</evidence>
<evidence type="ECO:0000256" key="3">
    <source>
        <dbReference type="ARBA" id="ARBA00023125"/>
    </source>
</evidence>
<dbReference type="AlphaFoldDB" id="A0A066USN6"/>
<dbReference type="Proteomes" id="UP000027219">
    <property type="component" value="Unassembled WGS sequence"/>
</dbReference>
<evidence type="ECO:0000313" key="7">
    <source>
        <dbReference type="Proteomes" id="UP000027219"/>
    </source>
</evidence>
<dbReference type="RefSeq" id="WP_032549521.1">
    <property type="nucleotide sequence ID" value="NZ_JFFR01000002.1"/>
</dbReference>
<keyword evidence="4" id="KW-0804">Transcription</keyword>